<dbReference type="AlphaFoldDB" id="A0AAJ2R422"/>
<dbReference type="Proteomes" id="UP001287445">
    <property type="component" value="Unassembled WGS sequence"/>
</dbReference>
<sequence length="170" mass="19466">MSNSFSILASQKIGLESKESYVVVRRQTAFLRILGEEPKWELMTATADEDHGRILVCTDRMRLVEAALRLGLELNTRPTVKSDWKSREYVSIAEIILGASESEEDFHKENDRVFRRFFEIFDSLPKLSERTTAERENLYEELAIGDDGGEVYLSDGVWLSKDGSLNDRGR</sequence>
<comment type="caution">
    <text evidence="1">The sequence shown here is derived from an EMBL/GenBank/DDBJ whole genome shotgun (WGS) entry which is preliminary data.</text>
</comment>
<organism evidence="1 2">
    <name type="scientific">Delftia acidovorans</name>
    <name type="common">Pseudomonas acidovorans</name>
    <name type="synonym">Comamonas acidovorans</name>
    <dbReference type="NCBI Taxonomy" id="80866"/>
    <lineage>
        <taxon>Bacteria</taxon>
        <taxon>Pseudomonadati</taxon>
        <taxon>Pseudomonadota</taxon>
        <taxon>Betaproteobacteria</taxon>
        <taxon>Burkholderiales</taxon>
        <taxon>Comamonadaceae</taxon>
        <taxon>Delftia</taxon>
    </lineage>
</organism>
<gene>
    <name evidence="1" type="ORF">SGN30_18715</name>
</gene>
<evidence type="ECO:0000313" key="2">
    <source>
        <dbReference type="Proteomes" id="UP001287445"/>
    </source>
</evidence>
<dbReference type="EMBL" id="JAWWMZ010000007">
    <property type="protein sequence ID" value="MDX4955451.1"/>
    <property type="molecule type" value="Genomic_DNA"/>
</dbReference>
<evidence type="ECO:0000313" key="1">
    <source>
        <dbReference type="EMBL" id="MDX4955451.1"/>
    </source>
</evidence>
<dbReference type="RefSeq" id="WP_319074796.1">
    <property type="nucleotide sequence ID" value="NZ_JAWWMZ010000007.1"/>
</dbReference>
<accession>A0AAJ2R422</accession>
<proteinExistence type="predicted"/>
<protein>
    <submittedName>
        <fullName evidence="1">Uncharacterized protein</fullName>
    </submittedName>
</protein>
<reference evidence="1" key="1">
    <citation type="submission" date="2023-11" db="EMBL/GenBank/DDBJ databases">
        <title>Identification and selenium tolerance of Delftia acidovorans R3-25.</title>
        <authorList>
            <person name="Zhang S."/>
            <person name="Liu Y."/>
            <person name="Guo Y."/>
        </authorList>
    </citation>
    <scope>NUCLEOTIDE SEQUENCE</scope>
    <source>
        <strain evidence="1">R3-25</strain>
    </source>
</reference>
<name>A0AAJ2R422_DELAC</name>